<dbReference type="Pfam" id="PF11259">
    <property type="entry name" value="DUF3060"/>
    <property type="match status" value="1"/>
</dbReference>
<evidence type="ECO:0008006" key="3">
    <source>
        <dbReference type="Google" id="ProtNLM"/>
    </source>
</evidence>
<dbReference type="AlphaFoldDB" id="A0A1G8GVY9"/>
<name>A0A1G8GVY9_9NOCA</name>
<evidence type="ECO:0000313" key="1">
    <source>
        <dbReference type="EMBL" id="SDH98519.1"/>
    </source>
</evidence>
<dbReference type="PROSITE" id="PS51257">
    <property type="entry name" value="PROKAR_LIPOPROTEIN"/>
    <property type="match status" value="1"/>
</dbReference>
<dbReference type="InterPro" id="IPR021417">
    <property type="entry name" value="DUF3060"/>
</dbReference>
<keyword evidence="2" id="KW-1185">Reference proteome</keyword>
<evidence type="ECO:0000313" key="2">
    <source>
        <dbReference type="Proteomes" id="UP000183263"/>
    </source>
</evidence>
<protein>
    <recommendedName>
        <fullName evidence="3">DUF3060 domain-containing protein</fullName>
    </recommendedName>
</protein>
<proteinExistence type="predicted"/>
<gene>
    <name evidence="1" type="ORF">SAMN05444695_104221</name>
</gene>
<sequence>MATNRRMRAVVAALAVGLTVSGCGSGTSGVSSADGAESVANAPDGSDCAGRDMVIDRDGEAVALQGECGTVLVRANGVQLYIDSAETVVLDGQGIGVSGGQADAVILSGRSGRSTIESVGSLAVRGNGMTVDAREVASVDLTGSGNVLSVEQATAVTVAGNDNTVRAGELGEVEVTGSHNTVEWTDTPVEVVRDTGAQNTLSGPR</sequence>
<accession>A0A1G8GVY9</accession>
<organism evidence="1 2">
    <name type="scientific">Rhodococcus triatomae</name>
    <dbReference type="NCBI Taxonomy" id="300028"/>
    <lineage>
        <taxon>Bacteria</taxon>
        <taxon>Bacillati</taxon>
        <taxon>Actinomycetota</taxon>
        <taxon>Actinomycetes</taxon>
        <taxon>Mycobacteriales</taxon>
        <taxon>Nocardiaceae</taxon>
        <taxon>Rhodococcus</taxon>
    </lineage>
</organism>
<dbReference type="Proteomes" id="UP000183263">
    <property type="component" value="Unassembled WGS sequence"/>
</dbReference>
<reference evidence="1 2" key="1">
    <citation type="submission" date="2016-10" db="EMBL/GenBank/DDBJ databases">
        <authorList>
            <person name="de Groot N.N."/>
        </authorList>
    </citation>
    <scope>NUCLEOTIDE SEQUENCE [LARGE SCALE GENOMIC DNA]</scope>
    <source>
        <strain evidence="1 2">DSM 44892</strain>
    </source>
</reference>
<dbReference type="OrthoDB" id="4462606at2"/>
<dbReference type="EMBL" id="FNDN01000004">
    <property type="protein sequence ID" value="SDH98519.1"/>
    <property type="molecule type" value="Genomic_DNA"/>
</dbReference>
<dbReference type="RefSeq" id="WP_072737081.1">
    <property type="nucleotide sequence ID" value="NZ_CP048813.1"/>
</dbReference>